<proteinExistence type="predicted"/>
<dbReference type="SUPFAM" id="SSF57850">
    <property type="entry name" value="RING/U-box"/>
    <property type="match status" value="1"/>
</dbReference>
<dbReference type="InterPro" id="IPR001841">
    <property type="entry name" value="Znf_RING"/>
</dbReference>
<organism evidence="4 5">
    <name type="scientific">Lojkania enalia</name>
    <dbReference type="NCBI Taxonomy" id="147567"/>
    <lineage>
        <taxon>Eukaryota</taxon>
        <taxon>Fungi</taxon>
        <taxon>Dikarya</taxon>
        <taxon>Ascomycota</taxon>
        <taxon>Pezizomycotina</taxon>
        <taxon>Dothideomycetes</taxon>
        <taxon>Pleosporomycetidae</taxon>
        <taxon>Pleosporales</taxon>
        <taxon>Pleosporales incertae sedis</taxon>
        <taxon>Lojkania</taxon>
    </lineage>
</organism>
<dbReference type="InterPro" id="IPR013083">
    <property type="entry name" value="Znf_RING/FYVE/PHD"/>
</dbReference>
<evidence type="ECO:0000256" key="2">
    <source>
        <dbReference type="SAM" id="MobiDB-lite"/>
    </source>
</evidence>
<keyword evidence="1" id="KW-0862">Zinc</keyword>
<keyword evidence="5" id="KW-1185">Reference proteome</keyword>
<dbReference type="Proteomes" id="UP000800093">
    <property type="component" value="Unassembled WGS sequence"/>
</dbReference>
<evidence type="ECO:0000313" key="5">
    <source>
        <dbReference type="Proteomes" id="UP000800093"/>
    </source>
</evidence>
<protein>
    <recommendedName>
        <fullName evidence="3">RING-type domain-containing protein</fullName>
    </recommendedName>
</protein>
<dbReference type="Gene3D" id="3.30.40.10">
    <property type="entry name" value="Zinc/RING finger domain, C3HC4 (zinc finger)"/>
    <property type="match status" value="1"/>
</dbReference>
<dbReference type="EMBL" id="ML986612">
    <property type="protein sequence ID" value="KAF2264969.1"/>
    <property type="molecule type" value="Genomic_DNA"/>
</dbReference>
<dbReference type="OrthoDB" id="3801383at2759"/>
<dbReference type="GO" id="GO:0008270">
    <property type="term" value="F:zinc ion binding"/>
    <property type="evidence" value="ECO:0007669"/>
    <property type="project" value="UniProtKB-KW"/>
</dbReference>
<evidence type="ECO:0000259" key="3">
    <source>
        <dbReference type="PROSITE" id="PS50089"/>
    </source>
</evidence>
<dbReference type="PROSITE" id="PS50089">
    <property type="entry name" value="ZF_RING_2"/>
    <property type="match status" value="1"/>
</dbReference>
<keyword evidence="1" id="KW-0863">Zinc-finger</keyword>
<name>A0A9P4K913_9PLEO</name>
<accession>A0A9P4K913</accession>
<comment type="caution">
    <text evidence="4">The sequence shown here is derived from an EMBL/GenBank/DDBJ whole genome shotgun (WGS) entry which is preliminary data.</text>
</comment>
<feature type="compositionally biased region" description="Polar residues" evidence="2">
    <location>
        <begin position="88"/>
        <end position="97"/>
    </location>
</feature>
<keyword evidence="1" id="KW-0479">Metal-binding</keyword>
<sequence>MAPATDRTTFTTSNLRAVTLQNKIHTSNCAICQENYNKNHTPVRIVDIAECSHVFGSDCINSYIHALHANSNKCPLCRAVWYNVTRQQALSQSTASRRPTREDRAQEWSARGAEEREHRLQVRELELALMESHLEYGDAWEDFGDDY</sequence>
<feature type="domain" description="RING-type" evidence="3">
    <location>
        <begin position="29"/>
        <end position="78"/>
    </location>
</feature>
<feature type="region of interest" description="Disordered" evidence="2">
    <location>
        <begin position="88"/>
        <end position="113"/>
    </location>
</feature>
<reference evidence="5" key="1">
    <citation type="journal article" date="2020" name="Stud. Mycol.">
        <title>101 Dothideomycetes genomes: A test case for predicting lifestyles and emergence of pathogens.</title>
        <authorList>
            <person name="Haridas S."/>
            <person name="Albert R."/>
            <person name="Binder M."/>
            <person name="Bloem J."/>
            <person name="LaButti K."/>
            <person name="Salamov A."/>
            <person name="Andreopoulos B."/>
            <person name="Baker S."/>
            <person name="Barry K."/>
            <person name="Bills G."/>
            <person name="Bluhm B."/>
            <person name="Cannon C."/>
            <person name="Castanera R."/>
            <person name="Culley D."/>
            <person name="Daum C."/>
            <person name="Ezra D."/>
            <person name="Gonzalez J."/>
            <person name="Henrissat B."/>
            <person name="Kuo A."/>
            <person name="Liang C."/>
            <person name="Lipzen A."/>
            <person name="Lutzoni F."/>
            <person name="Magnuson J."/>
            <person name="Mondo S."/>
            <person name="Nolan M."/>
            <person name="Ohm R."/>
            <person name="Pangilinan J."/>
            <person name="Park H.-J."/>
            <person name="Ramirez L."/>
            <person name="Alfaro M."/>
            <person name="Sun H."/>
            <person name="Tritt A."/>
            <person name="Yoshinaga Y."/>
            <person name="Zwiers L.-H."/>
            <person name="Turgeon B."/>
            <person name="Goodwin S."/>
            <person name="Spatafora J."/>
            <person name="Crous P."/>
            <person name="Grigoriev I."/>
        </authorList>
    </citation>
    <scope>NUCLEOTIDE SEQUENCE [LARGE SCALE GENOMIC DNA]</scope>
    <source>
        <strain evidence="5">CBS 304.66</strain>
    </source>
</reference>
<dbReference type="Pfam" id="PF13639">
    <property type="entry name" value="zf-RING_2"/>
    <property type="match status" value="1"/>
</dbReference>
<evidence type="ECO:0000256" key="1">
    <source>
        <dbReference type="PROSITE-ProRule" id="PRU00175"/>
    </source>
</evidence>
<feature type="compositionally biased region" description="Basic and acidic residues" evidence="2">
    <location>
        <begin position="99"/>
        <end position="113"/>
    </location>
</feature>
<evidence type="ECO:0000313" key="4">
    <source>
        <dbReference type="EMBL" id="KAF2264969.1"/>
    </source>
</evidence>
<dbReference type="AlphaFoldDB" id="A0A9P4K913"/>
<gene>
    <name evidence="4" type="ORF">CC78DRAFT_579922</name>
</gene>